<evidence type="ECO:0000256" key="2">
    <source>
        <dbReference type="PROSITE-ProRule" id="PRU00335"/>
    </source>
</evidence>
<dbReference type="PANTHER" id="PTHR43479">
    <property type="entry name" value="ACREF/ENVCD OPERON REPRESSOR-RELATED"/>
    <property type="match status" value="1"/>
</dbReference>
<dbReference type="InterPro" id="IPR050624">
    <property type="entry name" value="HTH-type_Tx_Regulator"/>
</dbReference>
<keyword evidence="5" id="KW-1185">Reference proteome</keyword>
<dbReference type="Pfam" id="PF00440">
    <property type="entry name" value="TetR_N"/>
    <property type="match status" value="1"/>
</dbReference>
<feature type="domain" description="HTH tetR-type" evidence="3">
    <location>
        <begin position="8"/>
        <end position="68"/>
    </location>
</feature>
<dbReference type="Proteomes" id="UP000594455">
    <property type="component" value="Chromosome"/>
</dbReference>
<feature type="DNA-binding region" description="H-T-H motif" evidence="2">
    <location>
        <begin position="31"/>
        <end position="50"/>
    </location>
</feature>
<dbReference type="InterPro" id="IPR001647">
    <property type="entry name" value="HTH_TetR"/>
</dbReference>
<sequence length="190" mass="22437">MGYQRKTALTQKHIKNSLITLLDIHKFDLITVNQIVEEAEITRSTFYRYYEDKYSLLSEIEEEILNQLHEARQKINQQFTEEDMFTVEVFQQLFESLESYSEAIRVLLGHNGDTSFEMKIKNEIAKRFVNLGELHHVSKVREDLVKEYLYVILIKTFQYWSANKESIDVREVAATIRDIQLKGLRKAIGI</sequence>
<dbReference type="Gene3D" id="1.10.357.10">
    <property type="entry name" value="Tetracycline Repressor, domain 2"/>
    <property type="match status" value="1"/>
</dbReference>
<dbReference type="AlphaFoldDB" id="A0A7T1B039"/>
<dbReference type="PANTHER" id="PTHR43479:SF7">
    <property type="entry name" value="TETR-FAMILY TRANSCRIPTIONAL REGULATOR"/>
    <property type="match status" value="1"/>
</dbReference>
<dbReference type="KEGG" id="sllo:ISP08_00715"/>
<dbReference type="EMBL" id="CP064056">
    <property type="protein sequence ID" value="QPM75292.1"/>
    <property type="molecule type" value="Genomic_DNA"/>
</dbReference>
<reference evidence="4 5" key="1">
    <citation type="submission" date="2020-10" db="EMBL/GenBank/DDBJ databases">
        <title>Closed genome sequences of Staphylococcus lloydii sp. nov. and Staphylococcus durrellii sp. nov. Isolated from Captive Fruit Bats (Pteropus livingstonii).</title>
        <authorList>
            <person name="Fountain K."/>
        </authorList>
    </citation>
    <scope>NUCLEOTIDE SEQUENCE [LARGE SCALE GENOMIC DNA]</scope>
    <source>
        <strain evidence="4 5">23_2_7_LY</strain>
    </source>
</reference>
<keyword evidence="1 2" id="KW-0238">DNA-binding</keyword>
<dbReference type="SUPFAM" id="SSF46689">
    <property type="entry name" value="Homeodomain-like"/>
    <property type="match status" value="1"/>
</dbReference>
<name>A0A7T1B039_9STAP</name>
<dbReference type="InterPro" id="IPR039532">
    <property type="entry name" value="TetR_C_Firmicutes"/>
</dbReference>
<evidence type="ECO:0000256" key="1">
    <source>
        <dbReference type="ARBA" id="ARBA00023125"/>
    </source>
</evidence>
<evidence type="ECO:0000313" key="4">
    <source>
        <dbReference type="EMBL" id="QPM75292.1"/>
    </source>
</evidence>
<gene>
    <name evidence="4" type="ORF">ISP08_00715</name>
</gene>
<dbReference type="Pfam" id="PF14278">
    <property type="entry name" value="TetR_C_8"/>
    <property type="match status" value="1"/>
</dbReference>
<dbReference type="RefSeq" id="WP_195718973.1">
    <property type="nucleotide sequence ID" value="NZ_CP064056.1"/>
</dbReference>
<organism evidence="4 5">
    <name type="scientific">Staphylococcus lloydii</name>
    <dbReference type="NCBI Taxonomy" id="2781774"/>
    <lineage>
        <taxon>Bacteria</taxon>
        <taxon>Bacillati</taxon>
        <taxon>Bacillota</taxon>
        <taxon>Bacilli</taxon>
        <taxon>Bacillales</taxon>
        <taxon>Staphylococcaceae</taxon>
        <taxon>Staphylococcus</taxon>
    </lineage>
</organism>
<proteinExistence type="predicted"/>
<evidence type="ECO:0000313" key="5">
    <source>
        <dbReference type="Proteomes" id="UP000594455"/>
    </source>
</evidence>
<accession>A0A7T1B039</accession>
<dbReference type="InterPro" id="IPR009057">
    <property type="entry name" value="Homeodomain-like_sf"/>
</dbReference>
<dbReference type="PROSITE" id="PS50977">
    <property type="entry name" value="HTH_TETR_2"/>
    <property type="match status" value="1"/>
</dbReference>
<protein>
    <submittedName>
        <fullName evidence="4">TetR/AcrR family transcriptional regulator</fullName>
    </submittedName>
</protein>
<evidence type="ECO:0000259" key="3">
    <source>
        <dbReference type="PROSITE" id="PS50977"/>
    </source>
</evidence>
<dbReference type="GO" id="GO:0003677">
    <property type="term" value="F:DNA binding"/>
    <property type="evidence" value="ECO:0007669"/>
    <property type="project" value="UniProtKB-UniRule"/>
</dbReference>